<comment type="caution">
    <text evidence="1">The sequence shown here is derived from an EMBL/GenBank/DDBJ whole genome shotgun (WGS) entry which is preliminary data.</text>
</comment>
<keyword evidence="2" id="KW-1185">Reference proteome</keyword>
<proteinExistence type="predicted"/>
<evidence type="ECO:0000313" key="2">
    <source>
        <dbReference type="Proteomes" id="UP000316988"/>
    </source>
</evidence>
<dbReference type="RefSeq" id="WP_143914118.1">
    <property type="nucleotide sequence ID" value="NZ_VLNT01000012.1"/>
</dbReference>
<dbReference type="SUPFAM" id="SSF53254">
    <property type="entry name" value="Phosphoglycerate mutase-like"/>
    <property type="match status" value="1"/>
</dbReference>
<dbReference type="Proteomes" id="UP000316988">
    <property type="component" value="Unassembled WGS sequence"/>
</dbReference>
<evidence type="ECO:0000313" key="1">
    <source>
        <dbReference type="EMBL" id="TSD58714.1"/>
    </source>
</evidence>
<reference evidence="1 2" key="1">
    <citation type="submission" date="2019-07" db="EMBL/GenBank/DDBJ databases">
        <authorList>
            <person name="Zhao L.H."/>
        </authorList>
    </citation>
    <scope>NUCLEOTIDE SEQUENCE [LARGE SCALE GENOMIC DNA]</scope>
    <source>
        <strain evidence="1 2">Co35</strain>
    </source>
</reference>
<name>A0A554RXA0_9ACTN</name>
<dbReference type="InterPro" id="IPR013078">
    <property type="entry name" value="His_Pase_superF_clade-1"/>
</dbReference>
<dbReference type="Pfam" id="PF00300">
    <property type="entry name" value="His_Phos_1"/>
    <property type="match status" value="1"/>
</dbReference>
<sequence>MGVVHLIRHGQASFGSDDYDVLSPIGETQSSALGQGWEAEGFVPTDAVAGSMKRHAQTAIAAIDACGGPDGYDVDAGWNEYDHVGIATAHDAGALGLDSKAFQRLLNQAIADWRSGVGEYDEPYSVFVERVMGAFDAAVATAGPGRSVAVFTSGGPIAMIVSHLLTGDDALFQRLNDVIINASVTTVISGSTGPRLLSFNEHTHLARDLVTYR</sequence>
<dbReference type="OrthoDB" id="280692at2"/>
<organism evidence="1 2">
    <name type="scientific">Aeromicrobium piscarium</name>
    <dbReference type="NCBI Taxonomy" id="2590901"/>
    <lineage>
        <taxon>Bacteria</taxon>
        <taxon>Bacillati</taxon>
        <taxon>Actinomycetota</taxon>
        <taxon>Actinomycetes</taxon>
        <taxon>Propionibacteriales</taxon>
        <taxon>Nocardioidaceae</taxon>
        <taxon>Aeromicrobium</taxon>
    </lineage>
</organism>
<protein>
    <submittedName>
        <fullName evidence="1">Histidine phosphatase family protein</fullName>
    </submittedName>
</protein>
<dbReference type="SMART" id="SM00855">
    <property type="entry name" value="PGAM"/>
    <property type="match status" value="1"/>
</dbReference>
<dbReference type="InterPro" id="IPR029033">
    <property type="entry name" value="His_PPase_superfam"/>
</dbReference>
<accession>A0A554RXA0</accession>
<dbReference type="Gene3D" id="3.40.50.1240">
    <property type="entry name" value="Phosphoglycerate mutase-like"/>
    <property type="match status" value="1"/>
</dbReference>
<gene>
    <name evidence="1" type="ORF">FNM00_13730</name>
</gene>
<dbReference type="AlphaFoldDB" id="A0A554RXA0"/>
<dbReference type="EMBL" id="VLNT01000012">
    <property type="protein sequence ID" value="TSD58714.1"/>
    <property type="molecule type" value="Genomic_DNA"/>
</dbReference>